<dbReference type="OrthoDB" id="2357131at2759"/>
<comment type="caution">
    <text evidence="2">The sequence shown here is derived from an EMBL/GenBank/DDBJ whole genome shotgun (WGS) entry which is preliminary data.</text>
</comment>
<dbReference type="Proteomes" id="UP000749646">
    <property type="component" value="Unassembled WGS sequence"/>
</dbReference>
<feature type="coiled-coil region" evidence="1">
    <location>
        <begin position="67"/>
        <end position="325"/>
    </location>
</feature>
<proteinExistence type="predicted"/>
<sequence length="732" mass="84115">MENQSLLTSSSGGIGTLGRNTTALRITEIDDNQALVVCTQGSLSKIPVQGTEKDSDQLRLEMDSTMALHEQVQAEQLQQKVQEFQETKQKTDQQIQHTLQQQVDKILQQTQQMDQQKQQVDGVVQKFEQLDQQAEQSQQQVQKYIKETVQKIQQEDQQQQQQMHQQMEHSHQQLQQRIEEAVQKTQQMDQQKQLINKILQRIKQQDQQAEQSQQQVQQYIKETVQKIQQEDQQQQQQIDEILGKTQQMHQQMEHSHQQLQQRIEEAVQKTQQMDQHKQLIDGIVQKMEQQVQQVEQSQQQMQQRVEEALQKIQQVDQQQQQQQTEKILEKAPQIDQQVQHSHQQMQPQIDEIQQRILLQVQATLNMSFQEIAVPRLFIVLPKTAATVGEQRTLRSSQFRLYFLCECGTMESVTSGTQEIHVANHAGYNMVNAKKFFDEYGTYLLTMMYMVKYGANADRLKVPPLLGLDLANEVEAGQTHLNFIKKNISRLVNDTILYLEETIGVTNGDSGASAYQKLSNLDPEQLKSYLWVKKGKPITGNLCRTTTQDGKCVWVCSEHQLEYHKSAVQSQGQMLENVITASGGSYCEEAGKVKIKITSDELAKRFYDGMVKICGIQSASNLLSPTVLELKLDCFGLIKNPTAGIISINLNGFNSLSLDFRRHSMTAVISQGEVRDVDMKIVRLGDLSLDDFEFIKQCHITHLEIQHTPQQGDEDRLVSILQHISKLKELHIE</sequence>
<evidence type="ECO:0000256" key="1">
    <source>
        <dbReference type="SAM" id="Coils"/>
    </source>
</evidence>
<accession>A0A9P6IM96</accession>
<organism evidence="2 3">
    <name type="scientific">Modicella reniformis</name>
    <dbReference type="NCBI Taxonomy" id="1440133"/>
    <lineage>
        <taxon>Eukaryota</taxon>
        <taxon>Fungi</taxon>
        <taxon>Fungi incertae sedis</taxon>
        <taxon>Mucoromycota</taxon>
        <taxon>Mortierellomycotina</taxon>
        <taxon>Mortierellomycetes</taxon>
        <taxon>Mortierellales</taxon>
        <taxon>Mortierellaceae</taxon>
        <taxon>Modicella</taxon>
    </lineage>
</organism>
<keyword evidence="1" id="KW-0175">Coiled coil</keyword>
<evidence type="ECO:0000313" key="2">
    <source>
        <dbReference type="EMBL" id="KAF9936876.1"/>
    </source>
</evidence>
<reference evidence="2" key="1">
    <citation type="journal article" date="2020" name="Fungal Divers.">
        <title>Resolving the Mortierellaceae phylogeny through synthesis of multi-gene phylogenetics and phylogenomics.</title>
        <authorList>
            <person name="Vandepol N."/>
            <person name="Liber J."/>
            <person name="Desiro A."/>
            <person name="Na H."/>
            <person name="Kennedy M."/>
            <person name="Barry K."/>
            <person name="Grigoriev I.V."/>
            <person name="Miller A.N."/>
            <person name="O'Donnell K."/>
            <person name="Stajich J.E."/>
            <person name="Bonito G."/>
        </authorList>
    </citation>
    <scope>NUCLEOTIDE SEQUENCE</scope>
    <source>
        <strain evidence="2">MES-2147</strain>
    </source>
</reference>
<dbReference type="EMBL" id="JAAAHW010009733">
    <property type="protein sequence ID" value="KAF9936876.1"/>
    <property type="molecule type" value="Genomic_DNA"/>
</dbReference>
<evidence type="ECO:0000313" key="3">
    <source>
        <dbReference type="Proteomes" id="UP000749646"/>
    </source>
</evidence>
<dbReference type="AlphaFoldDB" id="A0A9P6IM96"/>
<feature type="non-terminal residue" evidence="2">
    <location>
        <position position="732"/>
    </location>
</feature>
<keyword evidence="3" id="KW-1185">Reference proteome</keyword>
<name>A0A9P6IM96_9FUNG</name>
<gene>
    <name evidence="2" type="ORF">BGZ65_001972</name>
</gene>
<protein>
    <submittedName>
        <fullName evidence="2">Uncharacterized protein</fullName>
    </submittedName>
</protein>